<feature type="compositionally biased region" description="Polar residues" evidence="1">
    <location>
        <begin position="17"/>
        <end position="27"/>
    </location>
</feature>
<feature type="transmembrane region" description="Helical" evidence="2">
    <location>
        <begin position="111"/>
        <end position="135"/>
    </location>
</feature>
<evidence type="ECO:0000256" key="1">
    <source>
        <dbReference type="SAM" id="MobiDB-lite"/>
    </source>
</evidence>
<keyword evidence="2" id="KW-0812">Transmembrane</keyword>
<dbReference type="Proteomes" id="UP000198775">
    <property type="component" value="Unassembled WGS sequence"/>
</dbReference>
<feature type="transmembrane region" description="Helical" evidence="2">
    <location>
        <begin position="46"/>
        <end position="65"/>
    </location>
</feature>
<evidence type="ECO:0000313" key="3">
    <source>
        <dbReference type="EMBL" id="SEP35181.1"/>
    </source>
</evidence>
<sequence length="276" mass="29214">PGGGIMSGEQRADCDTDTQSGQPAQSAQRSTLGVLKTAVGRIRHDPFLTVPFIVAGIVVAVADWLRTHDPLPVALTDGLSQTISVQYSVVPQGTARTVRHVGALIDLKMPYLLWAIGLELAVVLVVAIAGWMTIARTLDTSPHLGGLSRYLLTMLAVLILSQLLGSSFLTTDRFLLGLGLLAVFLVVAVRLFLFPANLVTGNEPLAALRLSYRRSRGYGMTIAGLIIVIGLSYWGLAKISHVGGFLSTAVVAPVHAVVLGILVSAKTKELDAKSSD</sequence>
<dbReference type="RefSeq" id="WP_342027717.1">
    <property type="nucleotide sequence ID" value="NZ_FOCX01000120.1"/>
</dbReference>
<dbReference type="EMBL" id="FOCX01000120">
    <property type="protein sequence ID" value="SEP35181.1"/>
    <property type="molecule type" value="Genomic_DNA"/>
</dbReference>
<feature type="transmembrane region" description="Helical" evidence="2">
    <location>
        <begin position="174"/>
        <end position="196"/>
    </location>
</feature>
<feature type="transmembrane region" description="Helical" evidence="2">
    <location>
        <begin position="242"/>
        <end position="265"/>
    </location>
</feature>
<feature type="region of interest" description="Disordered" evidence="1">
    <location>
        <begin position="1"/>
        <end position="27"/>
    </location>
</feature>
<feature type="transmembrane region" description="Helical" evidence="2">
    <location>
        <begin position="147"/>
        <end position="168"/>
    </location>
</feature>
<keyword evidence="4" id="KW-1185">Reference proteome</keyword>
<feature type="non-terminal residue" evidence="3">
    <location>
        <position position="1"/>
    </location>
</feature>
<organism evidence="3 4">
    <name type="scientific">Halorientalis persicus</name>
    <dbReference type="NCBI Taxonomy" id="1367881"/>
    <lineage>
        <taxon>Archaea</taxon>
        <taxon>Methanobacteriati</taxon>
        <taxon>Methanobacteriota</taxon>
        <taxon>Stenosarchaea group</taxon>
        <taxon>Halobacteria</taxon>
        <taxon>Halobacteriales</taxon>
        <taxon>Haloarculaceae</taxon>
        <taxon>Halorientalis</taxon>
    </lineage>
</organism>
<dbReference type="AlphaFoldDB" id="A0A1H8X5S4"/>
<evidence type="ECO:0000256" key="2">
    <source>
        <dbReference type="SAM" id="Phobius"/>
    </source>
</evidence>
<name>A0A1H8X5S4_9EURY</name>
<protein>
    <submittedName>
        <fullName evidence="3">Uncharacterized protein</fullName>
    </submittedName>
</protein>
<gene>
    <name evidence="3" type="ORF">SAMN05216388_11201</name>
</gene>
<keyword evidence="2" id="KW-0472">Membrane</keyword>
<reference evidence="4" key="1">
    <citation type="submission" date="2016-10" db="EMBL/GenBank/DDBJ databases">
        <authorList>
            <person name="Varghese N."/>
            <person name="Submissions S."/>
        </authorList>
    </citation>
    <scope>NUCLEOTIDE SEQUENCE [LARGE SCALE GENOMIC DNA]</scope>
    <source>
        <strain evidence="4">IBRC-M 10043</strain>
    </source>
</reference>
<evidence type="ECO:0000313" key="4">
    <source>
        <dbReference type="Proteomes" id="UP000198775"/>
    </source>
</evidence>
<keyword evidence="2" id="KW-1133">Transmembrane helix</keyword>
<proteinExistence type="predicted"/>
<accession>A0A1H8X5S4</accession>
<feature type="transmembrane region" description="Helical" evidence="2">
    <location>
        <begin position="217"/>
        <end position="236"/>
    </location>
</feature>